<feature type="transmembrane region" description="Helical" evidence="5">
    <location>
        <begin position="81"/>
        <end position="100"/>
    </location>
</feature>
<keyword evidence="2 5" id="KW-0812">Transmembrane</keyword>
<dbReference type="InterPro" id="IPR002293">
    <property type="entry name" value="AA/rel_permease1"/>
</dbReference>
<accession>A0A1H8XXW0</accession>
<feature type="transmembrane region" description="Helical" evidence="5">
    <location>
        <begin position="503"/>
        <end position="521"/>
    </location>
</feature>
<feature type="transmembrane region" description="Helical" evidence="5">
    <location>
        <begin position="46"/>
        <end position="69"/>
    </location>
</feature>
<dbReference type="PIRSF" id="PIRSF006060">
    <property type="entry name" value="AA_transporter"/>
    <property type="match status" value="1"/>
</dbReference>
<evidence type="ECO:0000256" key="1">
    <source>
        <dbReference type="ARBA" id="ARBA00004141"/>
    </source>
</evidence>
<dbReference type="GO" id="GO:0022857">
    <property type="term" value="F:transmembrane transporter activity"/>
    <property type="evidence" value="ECO:0007669"/>
    <property type="project" value="InterPro"/>
</dbReference>
<keyword evidence="7" id="KW-1185">Reference proteome</keyword>
<organism evidence="6 7">
    <name type="scientific">Amycolatopsis saalfeldensis</name>
    <dbReference type="NCBI Taxonomy" id="394193"/>
    <lineage>
        <taxon>Bacteria</taxon>
        <taxon>Bacillati</taxon>
        <taxon>Actinomycetota</taxon>
        <taxon>Actinomycetes</taxon>
        <taxon>Pseudonocardiales</taxon>
        <taxon>Pseudonocardiaceae</taxon>
        <taxon>Amycolatopsis</taxon>
    </lineage>
</organism>
<feature type="transmembrane region" description="Helical" evidence="5">
    <location>
        <begin position="162"/>
        <end position="183"/>
    </location>
</feature>
<feature type="transmembrane region" description="Helical" evidence="5">
    <location>
        <begin position="245"/>
        <end position="267"/>
    </location>
</feature>
<feature type="transmembrane region" description="Helical" evidence="5">
    <location>
        <begin position="436"/>
        <end position="452"/>
    </location>
</feature>
<feature type="transmembrane region" description="Helical" evidence="5">
    <location>
        <begin position="412"/>
        <end position="430"/>
    </location>
</feature>
<dbReference type="Proteomes" id="UP000198582">
    <property type="component" value="Unassembled WGS sequence"/>
</dbReference>
<dbReference type="InterPro" id="IPR052962">
    <property type="entry name" value="AA_Transporter_AGT"/>
</dbReference>
<dbReference type="Gene3D" id="1.20.1740.10">
    <property type="entry name" value="Amino acid/polyamine transporter I"/>
    <property type="match status" value="1"/>
</dbReference>
<evidence type="ECO:0000256" key="4">
    <source>
        <dbReference type="ARBA" id="ARBA00023136"/>
    </source>
</evidence>
<evidence type="ECO:0000256" key="3">
    <source>
        <dbReference type="ARBA" id="ARBA00022989"/>
    </source>
</evidence>
<comment type="subcellular location">
    <subcellularLocation>
        <location evidence="1">Membrane</location>
        <topology evidence="1">Multi-pass membrane protein</topology>
    </subcellularLocation>
</comment>
<evidence type="ECO:0000256" key="5">
    <source>
        <dbReference type="SAM" id="Phobius"/>
    </source>
</evidence>
<name>A0A1H8XXW0_9PSEU</name>
<proteinExistence type="predicted"/>
<evidence type="ECO:0000313" key="7">
    <source>
        <dbReference type="Proteomes" id="UP000198582"/>
    </source>
</evidence>
<dbReference type="AlphaFoldDB" id="A0A1H8XXW0"/>
<feature type="transmembrane region" description="Helical" evidence="5">
    <location>
        <begin position="203"/>
        <end position="225"/>
    </location>
</feature>
<protein>
    <submittedName>
        <fullName evidence="6">Amino acid transporter</fullName>
    </submittedName>
</protein>
<dbReference type="EMBL" id="FOEF01000009">
    <property type="protein sequence ID" value="SEP44621.1"/>
    <property type="molecule type" value="Genomic_DNA"/>
</dbReference>
<feature type="transmembrane region" description="Helical" evidence="5">
    <location>
        <begin position="348"/>
        <end position="367"/>
    </location>
</feature>
<dbReference type="GO" id="GO:0016020">
    <property type="term" value="C:membrane"/>
    <property type="evidence" value="ECO:0007669"/>
    <property type="project" value="UniProtKB-SubCell"/>
</dbReference>
<feature type="transmembrane region" description="Helical" evidence="5">
    <location>
        <begin position="130"/>
        <end position="150"/>
    </location>
</feature>
<dbReference type="STRING" id="394193.SAMN04489732_109266"/>
<evidence type="ECO:0000313" key="6">
    <source>
        <dbReference type="EMBL" id="SEP44621.1"/>
    </source>
</evidence>
<reference evidence="6 7" key="1">
    <citation type="submission" date="2016-10" db="EMBL/GenBank/DDBJ databases">
        <authorList>
            <person name="de Groot N.N."/>
        </authorList>
    </citation>
    <scope>NUCLEOTIDE SEQUENCE [LARGE SCALE GENOMIC DNA]</scope>
    <source>
        <strain evidence="6 7">DSM 44993</strain>
    </source>
</reference>
<dbReference type="PANTHER" id="PTHR47547">
    <property type="match status" value="1"/>
</dbReference>
<keyword evidence="4 5" id="KW-0472">Membrane</keyword>
<gene>
    <name evidence="6" type="ORF">SAMN04489732_109266</name>
</gene>
<dbReference type="Pfam" id="PF13520">
    <property type="entry name" value="AA_permease_2"/>
    <property type="match status" value="1"/>
</dbReference>
<dbReference type="PANTHER" id="PTHR47547:SF1">
    <property type="entry name" value="ASPARTATE-PROTON SYMPORTER"/>
    <property type="match status" value="1"/>
</dbReference>
<feature type="transmembrane region" description="Helical" evidence="5">
    <location>
        <begin position="12"/>
        <end position="34"/>
    </location>
</feature>
<keyword evidence="3 5" id="KW-1133">Transmembrane helix</keyword>
<feature type="transmembrane region" description="Helical" evidence="5">
    <location>
        <begin position="473"/>
        <end position="491"/>
    </location>
</feature>
<sequence length="539" mass="57270">MVGEDGKLRRRLGFWSLLAIGVGSVIGSGWLFSAMYAANAAGPASLVSWVVGGVLMLLIALVFAELGMAHPESGALVRYPLYSNGRLAATVVGFATWLAFVGNPPTEASGVVQYASTWLGGVYDAKAGKLTGSGIVLAIVLMGLFVLLNYFGVRLFAKSNNVVTAIKVGIPVTTAVLLVVSGFDHQHGAGGVANLHAHGGFAPAGYATALAAIASAGLIFAYTGFRNIVELAGEVTHPRRDIPRALVATIVLTIVLYLALQLAFLLAVPDNLLAARGWQGINFDSPFADLAQLLGMTWLFWLLLADSSLSPSGSGIVYTASNARNVYGMAKNGLLPAAVMRIHDRSGVPRRALLLNFVIGVAFLLPLPSWHQIVSTLSTLVVFTFSIGSVTLMAFRSQGVTAETDRLRGMRIIAPAAFVVSSLVIFWATWTDLRGTIPVMVVAIGWYCAAAARRRRSRGGPVFARDDLRGGGWLVVYVVVMYLMSYAGSYGGRGWIPAPWDSVVTACLSAFCYAWAVRAGIRYLAAHPFRAHAPGHDEQ</sequence>
<feature type="transmembrane region" description="Helical" evidence="5">
    <location>
        <begin position="373"/>
        <end position="392"/>
    </location>
</feature>
<evidence type="ECO:0000256" key="2">
    <source>
        <dbReference type="ARBA" id="ARBA00022692"/>
    </source>
</evidence>